<evidence type="ECO:0000256" key="9">
    <source>
        <dbReference type="ARBA" id="ARBA00038319"/>
    </source>
</evidence>
<evidence type="ECO:0000256" key="7">
    <source>
        <dbReference type="ARBA" id="ARBA00023273"/>
    </source>
</evidence>
<evidence type="ECO:0000256" key="3">
    <source>
        <dbReference type="ARBA" id="ARBA00022794"/>
    </source>
</evidence>
<evidence type="ECO:0000313" key="18">
    <source>
        <dbReference type="EMBL" id="CAF3925212.1"/>
    </source>
</evidence>
<dbReference type="Proteomes" id="UP000663832">
    <property type="component" value="Unassembled WGS sequence"/>
</dbReference>
<dbReference type="OrthoDB" id="10258956at2759"/>
<dbReference type="EMBL" id="CAJNOG010000027">
    <property type="protein sequence ID" value="CAF0792625.1"/>
    <property type="molecule type" value="Genomic_DNA"/>
</dbReference>
<proteinExistence type="inferred from homology"/>
<dbReference type="Pfam" id="PF04712">
    <property type="entry name" value="Radial_spoke"/>
    <property type="match status" value="1"/>
</dbReference>
<dbReference type="GO" id="GO:0035082">
    <property type="term" value="P:axoneme assembly"/>
    <property type="evidence" value="ECO:0007669"/>
    <property type="project" value="InterPro"/>
</dbReference>
<name>A0A813RQI0_9BILA</name>
<gene>
    <name evidence="11" type="ORF">BJG266_LOCUS807</name>
    <name evidence="12" type="ORF">IZO911_LOCUS6252</name>
    <name evidence="13" type="ORF">JYZ213_LOCUS4814</name>
    <name evidence="18" type="ORF">KXQ929_LOCUS24137</name>
    <name evidence="16" type="ORF">OKA104_LOCUS13606</name>
    <name evidence="17" type="ORF">OXD698_LOCUS14256</name>
    <name evidence="15" type="ORF">QVE165_LOCUS10039</name>
    <name evidence="14" type="ORF">VCS650_LOCUS8583</name>
</gene>
<keyword evidence="3" id="KW-0970">Cilium biogenesis/degradation</keyword>
<keyword evidence="6" id="KW-0206">Cytoskeleton</keyword>
<keyword evidence="19" id="KW-1185">Reference proteome</keyword>
<dbReference type="GO" id="GO:0060091">
    <property type="term" value="C:kinocilium"/>
    <property type="evidence" value="ECO:0007669"/>
    <property type="project" value="UniProtKB-SubCell"/>
</dbReference>
<keyword evidence="7" id="KW-0966">Cell projection</keyword>
<evidence type="ECO:0000313" key="11">
    <source>
        <dbReference type="EMBL" id="CAF0726607.1"/>
    </source>
</evidence>
<dbReference type="GO" id="GO:0060294">
    <property type="term" value="P:cilium movement involved in cell motility"/>
    <property type="evidence" value="ECO:0007669"/>
    <property type="project" value="InterPro"/>
</dbReference>
<accession>A0A813RQI0</accession>
<dbReference type="EMBL" id="CAJNOI010000002">
    <property type="protein sequence ID" value="CAF0726607.1"/>
    <property type="molecule type" value="Genomic_DNA"/>
</dbReference>
<dbReference type="InterPro" id="IPR055316">
    <property type="entry name" value="RSP9"/>
</dbReference>
<keyword evidence="4" id="KW-0282">Flagellum</keyword>
<reference evidence="12" key="1">
    <citation type="submission" date="2021-02" db="EMBL/GenBank/DDBJ databases">
        <authorList>
            <person name="Nowell W R."/>
        </authorList>
    </citation>
    <scope>NUCLEOTIDE SEQUENCE</scope>
</reference>
<dbReference type="EMBL" id="CAJNON010000057">
    <property type="protein sequence ID" value="CAF0887341.1"/>
    <property type="molecule type" value="Genomic_DNA"/>
</dbReference>
<evidence type="ECO:0000313" key="12">
    <source>
        <dbReference type="EMBL" id="CAF0788300.1"/>
    </source>
</evidence>
<comment type="caution">
    <text evidence="12">The sequence shown here is derived from an EMBL/GenBank/DDBJ whole genome shotgun (WGS) entry which is preliminary data.</text>
</comment>
<evidence type="ECO:0000313" key="16">
    <source>
        <dbReference type="EMBL" id="CAF3717174.1"/>
    </source>
</evidence>
<evidence type="ECO:0000256" key="6">
    <source>
        <dbReference type="ARBA" id="ARBA00023212"/>
    </source>
</evidence>
<evidence type="ECO:0000313" key="15">
    <source>
        <dbReference type="EMBL" id="CAF0911626.1"/>
    </source>
</evidence>
<evidence type="ECO:0000256" key="4">
    <source>
        <dbReference type="ARBA" id="ARBA00022846"/>
    </source>
</evidence>
<dbReference type="Proteomes" id="UP000663891">
    <property type="component" value="Unassembled WGS sequence"/>
</dbReference>
<evidence type="ECO:0000256" key="5">
    <source>
        <dbReference type="ARBA" id="ARBA00023069"/>
    </source>
</evidence>
<evidence type="ECO:0000313" key="17">
    <source>
        <dbReference type="EMBL" id="CAF3730714.1"/>
    </source>
</evidence>
<dbReference type="GO" id="GO:0044458">
    <property type="term" value="P:motile cilium assembly"/>
    <property type="evidence" value="ECO:0007669"/>
    <property type="project" value="TreeGrafter"/>
</dbReference>
<evidence type="ECO:0000313" key="14">
    <source>
        <dbReference type="EMBL" id="CAF0887341.1"/>
    </source>
</evidence>
<evidence type="ECO:0000256" key="2">
    <source>
        <dbReference type="ARBA" id="ARBA00022490"/>
    </source>
</evidence>
<organism evidence="12 20">
    <name type="scientific">Adineta steineri</name>
    <dbReference type="NCBI Taxonomy" id="433720"/>
    <lineage>
        <taxon>Eukaryota</taxon>
        <taxon>Metazoa</taxon>
        <taxon>Spiralia</taxon>
        <taxon>Gnathifera</taxon>
        <taxon>Rotifera</taxon>
        <taxon>Eurotatoria</taxon>
        <taxon>Bdelloidea</taxon>
        <taxon>Adinetida</taxon>
        <taxon>Adinetidae</taxon>
        <taxon>Adineta</taxon>
    </lineage>
</organism>
<keyword evidence="2" id="KW-0963">Cytoplasm</keyword>
<dbReference type="PANTHER" id="PTHR22069">
    <property type="entry name" value="MITOCHONDRIAL RIBOSOMAL PROTEIN S18"/>
    <property type="match status" value="1"/>
</dbReference>
<evidence type="ECO:0000256" key="8">
    <source>
        <dbReference type="ARBA" id="ARBA00037822"/>
    </source>
</evidence>
<dbReference type="EMBL" id="CAJOAZ010000894">
    <property type="protein sequence ID" value="CAF3730714.1"/>
    <property type="molecule type" value="Genomic_DNA"/>
</dbReference>
<dbReference type="Proteomes" id="UP000663881">
    <property type="component" value="Unassembled WGS sequence"/>
</dbReference>
<dbReference type="AlphaFoldDB" id="A0A813RQI0"/>
<dbReference type="EMBL" id="CAJNOM010000046">
    <property type="protein sequence ID" value="CAF0911626.1"/>
    <property type="molecule type" value="Genomic_DNA"/>
</dbReference>
<dbReference type="Proteomes" id="UP000663860">
    <property type="component" value="Unassembled WGS sequence"/>
</dbReference>
<keyword evidence="5" id="KW-0969">Cilium</keyword>
<dbReference type="EMBL" id="CAJOBB010001974">
    <property type="protein sequence ID" value="CAF3925212.1"/>
    <property type="molecule type" value="Genomic_DNA"/>
</dbReference>
<evidence type="ECO:0000256" key="10">
    <source>
        <dbReference type="ARBA" id="ARBA00041080"/>
    </source>
</evidence>
<dbReference type="GO" id="GO:0001534">
    <property type="term" value="C:radial spoke"/>
    <property type="evidence" value="ECO:0007669"/>
    <property type="project" value="InterPro"/>
</dbReference>
<evidence type="ECO:0000313" key="13">
    <source>
        <dbReference type="EMBL" id="CAF0792625.1"/>
    </source>
</evidence>
<dbReference type="Proteomes" id="UP000663877">
    <property type="component" value="Unassembled WGS sequence"/>
</dbReference>
<dbReference type="Proteomes" id="UP000663868">
    <property type="component" value="Unassembled WGS sequence"/>
</dbReference>
<evidence type="ECO:0000313" key="19">
    <source>
        <dbReference type="Proteomes" id="UP000663832"/>
    </source>
</evidence>
<dbReference type="EMBL" id="CAJNOE010000038">
    <property type="protein sequence ID" value="CAF0788300.1"/>
    <property type="molecule type" value="Genomic_DNA"/>
</dbReference>
<evidence type="ECO:0000313" key="20">
    <source>
        <dbReference type="Proteomes" id="UP000663860"/>
    </source>
</evidence>
<dbReference type="Proteomes" id="UP000663844">
    <property type="component" value="Unassembled WGS sequence"/>
</dbReference>
<evidence type="ECO:0000256" key="1">
    <source>
        <dbReference type="ARBA" id="ARBA00004611"/>
    </source>
</evidence>
<dbReference type="Proteomes" id="UP000663845">
    <property type="component" value="Unassembled WGS sequence"/>
</dbReference>
<dbReference type="PANTHER" id="PTHR22069:SF0">
    <property type="entry name" value="RADIAL SPOKE HEAD PROTEIN 9 HOMOLOG"/>
    <property type="match status" value="1"/>
</dbReference>
<dbReference type="EMBL" id="CAJOAY010000691">
    <property type="protein sequence ID" value="CAF3717174.1"/>
    <property type="molecule type" value="Genomic_DNA"/>
</dbReference>
<sequence length="278" mass="32101">MGIEAKDFTLDVDLLAFSGIVFSPEQRASLQTSLILLKDQYKFKTIHLWGKILGITEDYFIIQGRQKDELKERQFLYSKDCINWNMLTPADDEAKELTLLCSGRFTGDPSHEFEVTKYSITNENTEEENVEENKSQLREEDRLAATLWKIEQDALIIPRGSYVLQPNGDVERNRTFEGLTVAESGKLPNYFHFREPIHLQQKSLIHRSALDKSLHFLDTIDEDIPKGWSVQYERGSGLVQIRSLKWLGMAFFHVPETNRFGSLYCGVGEENKDLPFMI</sequence>
<comment type="subcellular location">
    <subcellularLocation>
        <location evidence="8">Cell projection</location>
        <location evidence="8">Kinocilium</location>
    </subcellularLocation>
    <subcellularLocation>
        <location evidence="1">Cytoplasm</location>
        <location evidence="1">Cytoskeleton</location>
        <location evidence="1">Flagellum axoneme</location>
    </subcellularLocation>
</comment>
<protein>
    <recommendedName>
        <fullName evidence="10">Radial spoke head protein 9 homolog</fullName>
    </recommendedName>
</protein>
<dbReference type="InterPro" id="IPR006802">
    <property type="entry name" value="Radial_spoke"/>
</dbReference>
<comment type="similarity">
    <text evidence="9">Belongs to the flagellar radial spoke RSP9 family.</text>
</comment>